<dbReference type="Proteomes" id="UP000248054">
    <property type="component" value="Unassembled WGS sequence"/>
</dbReference>
<evidence type="ECO:0000313" key="3">
    <source>
        <dbReference type="Proteomes" id="UP000248054"/>
    </source>
</evidence>
<evidence type="ECO:0000256" key="1">
    <source>
        <dbReference type="SAM" id="MobiDB-lite"/>
    </source>
</evidence>
<keyword evidence="3" id="KW-1185">Reference proteome</keyword>
<proteinExistence type="predicted"/>
<feature type="region of interest" description="Disordered" evidence="1">
    <location>
        <begin position="71"/>
        <end position="99"/>
    </location>
</feature>
<accession>A0A2V4XLS4</accession>
<gene>
    <name evidence="2" type="ORF">DFQ11_101460</name>
</gene>
<dbReference type="Gene3D" id="1.20.1270.60">
    <property type="entry name" value="Arfaptin homology (AH) domain/BAR domain"/>
    <property type="match status" value="1"/>
</dbReference>
<sequence length="172" mass="20088">MLALIVSCGSSERVITSDGTVYELKGNKIINDGIDVAESLSEERKAEIESAVEAQRKAKIEALKRQEELDKKQKELEKVQKEAEKKRKEAEEKRKEIEKKQADLEKKLKAQEKAREAYLKAEKRLASKLERYEKLKVKGKLSPRDEEKWQKRFEGWEEDLKKAKIEMDNLNK</sequence>
<dbReference type="AlphaFoldDB" id="A0A2V4XLS4"/>
<dbReference type="InterPro" id="IPR027267">
    <property type="entry name" value="AH/BAR_dom_sf"/>
</dbReference>
<dbReference type="EMBL" id="QJTD01000001">
    <property type="protein sequence ID" value="PYE83029.1"/>
    <property type="molecule type" value="Genomic_DNA"/>
</dbReference>
<comment type="caution">
    <text evidence="2">The sequence shown here is derived from an EMBL/GenBank/DDBJ whole genome shotgun (WGS) entry which is preliminary data.</text>
</comment>
<protein>
    <submittedName>
        <fullName evidence="2">Uncharacterized protein</fullName>
    </submittedName>
</protein>
<evidence type="ECO:0000313" key="2">
    <source>
        <dbReference type="EMBL" id="PYE83029.1"/>
    </source>
</evidence>
<name>A0A2V4XLS4_9FLAO</name>
<reference evidence="2 3" key="1">
    <citation type="submission" date="2018-06" db="EMBL/GenBank/DDBJ databases">
        <title>Genomic Encyclopedia of Type Strains, Phase III (KMG-III): the genomes of soil and plant-associated and newly described type strains.</title>
        <authorList>
            <person name="Whitman W."/>
        </authorList>
    </citation>
    <scope>NUCLEOTIDE SEQUENCE [LARGE SCALE GENOMIC DNA]</scope>
    <source>
        <strain evidence="2 3">CECT 7945</strain>
    </source>
</reference>
<organism evidence="2 3">
    <name type="scientific">Winogradskyella epiphytica</name>
    <dbReference type="NCBI Taxonomy" id="262005"/>
    <lineage>
        <taxon>Bacteria</taxon>
        <taxon>Pseudomonadati</taxon>
        <taxon>Bacteroidota</taxon>
        <taxon>Flavobacteriia</taxon>
        <taxon>Flavobacteriales</taxon>
        <taxon>Flavobacteriaceae</taxon>
        <taxon>Winogradskyella</taxon>
    </lineage>
</organism>